<dbReference type="AlphaFoldDB" id="A0A0E9PAZ6"/>
<sequence length="24" mass="2800">MACIALSYIMWLKRETVPLNMKST</sequence>
<organism evidence="1">
    <name type="scientific">Anguilla anguilla</name>
    <name type="common">European freshwater eel</name>
    <name type="synonym">Muraena anguilla</name>
    <dbReference type="NCBI Taxonomy" id="7936"/>
    <lineage>
        <taxon>Eukaryota</taxon>
        <taxon>Metazoa</taxon>
        <taxon>Chordata</taxon>
        <taxon>Craniata</taxon>
        <taxon>Vertebrata</taxon>
        <taxon>Euteleostomi</taxon>
        <taxon>Actinopterygii</taxon>
        <taxon>Neopterygii</taxon>
        <taxon>Teleostei</taxon>
        <taxon>Anguilliformes</taxon>
        <taxon>Anguillidae</taxon>
        <taxon>Anguilla</taxon>
    </lineage>
</organism>
<dbReference type="EMBL" id="GBXM01107135">
    <property type="protein sequence ID" value="JAH01442.1"/>
    <property type="molecule type" value="Transcribed_RNA"/>
</dbReference>
<evidence type="ECO:0000313" key="1">
    <source>
        <dbReference type="EMBL" id="JAH01442.1"/>
    </source>
</evidence>
<name>A0A0E9PAZ6_ANGAN</name>
<protein>
    <submittedName>
        <fullName evidence="1">Uncharacterized protein</fullName>
    </submittedName>
</protein>
<accession>A0A0E9PAZ6</accession>
<reference evidence="1" key="2">
    <citation type="journal article" date="2015" name="Fish Shellfish Immunol.">
        <title>Early steps in the European eel (Anguilla anguilla)-Vibrio vulnificus interaction in the gills: Role of the RtxA13 toxin.</title>
        <authorList>
            <person name="Callol A."/>
            <person name="Pajuelo D."/>
            <person name="Ebbesson L."/>
            <person name="Teles M."/>
            <person name="MacKenzie S."/>
            <person name="Amaro C."/>
        </authorList>
    </citation>
    <scope>NUCLEOTIDE SEQUENCE</scope>
</reference>
<reference evidence="1" key="1">
    <citation type="submission" date="2014-11" db="EMBL/GenBank/DDBJ databases">
        <authorList>
            <person name="Amaro Gonzalez C."/>
        </authorList>
    </citation>
    <scope>NUCLEOTIDE SEQUENCE</scope>
</reference>
<proteinExistence type="predicted"/>